<keyword evidence="2" id="KW-0472">Membrane</keyword>
<feature type="transmembrane region" description="Helical" evidence="2">
    <location>
        <begin position="48"/>
        <end position="69"/>
    </location>
</feature>
<name>A0ABV1WN22_9ACTN</name>
<evidence type="ECO:0000313" key="4">
    <source>
        <dbReference type="Proteomes" id="UP001474181"/>
    </source>
</evidence>
<dbReference type="RefSeq" id="WP_350776429.1">
    <property type="nucleotide sequence ID" value="NZ_JBEPEK010000007.1"/>
</dbReference>
<accession>A0ABV1WN22</accession>
<keyword evidence="2" id="KW-0812">Transmembrane</keyword>
<proteinExistence type="predicted"/>
<sequence>MDEMTEVRALRADAPVPDRARLAAGRARLTDAVRAGERRRARWQRRDFVIVAVVAAVTAVALTAALLAGGTSKGRRVQPATPDIDLKGMSAHDFLERAADALDKQPAGTEPTGKQWIYTTMARDPDDVEPSSEDWNRYDGEQRAKHPAVGDPGITISRGRASSLGPTDYDSPREVYRFMAALPADGEGTLRALRERNAVEDTEVGPGAKAWNDYAEISALLQADLVPPAGLASLYRALALLPDQRITGHLVDTVTGRKVVALTHDVAGVGIDLHPRKADGKARMAEQTLIDPRTYHVVGWCTVVDGKVADANERVTTAVVDKAGERP</sequence>
<dbReference type="NCBIfam" id="NF038083">
    <property type="entry name" value="CU044_5270_fam"/>
    <property type="match status" value="1"/>
</dbReference>
<evidence type="ECO:0000313" key="3">
    <source>
        <dbReference type="EMBL" id="MER7178250.1"/>
    </source>
</evidence>
<organism evidence="3 4">
    <name type="scientific">Streptomyces hyaluromycini</name>
    <dbReference type="NCBI Taxonomy" id="1377993"/>
    <lineage>
        <taxon>Bacteria</taxon>
        <taxon>Bacillati</taxon>
        <taxon>Actinomycetota</taxon>
        <taxon>Actinomycetes</taxon>
        <taxon>Kitasatosporales</taxon>
        <taxon>Streptomycetaceae</taxon>
        <taxon>Streptomyces</taxon>
    </lineage>
</organism>
<protein>
    <submittedName>
        <fullName evidence="3">CU044_5270 family protein</fullName>
    </submittedName>
</protein>
<evidence type="ECO:0000256" key="1">
    <source>
        <dbReference type="SAM" id="MobiDB-lite"/>
    </source>
</evidence>
<keyword evidence="4" id="KW-1185">Reference proteome</keyword>
<evidence type="ECO:0000256" key="2">
    <source>
        <dbReference type="SAM" id="Phobius"/>
    </source>
</evidence>
<gene>
    <name evidence="3" type="ORF">ABT404_01935</name>
</gene>
<dbReference type="EMBL" id="JBEPEK010000007">
    <property type="protein sequence ID" value="MER7178250.1"/>
    <property type="molecule type" value="Genomic_DNA"/>
</dbReference>
<dbReference type="Proteomes" id="UP001474181">
    <property type="component" value="Unassembled WGS sequence"/>
</dbReference>
<keyword evidence="2" id="KW-1133">Transmembrane helix</keyword>
<feature type="region of interest" description="Disordered" evidence="1">
    <location>
        <begin position="143"/>
        <end position="168"/>
    </location>
</feature>
<comment type="caution">
    <text evidence="3">The sequence shown here is derived from an EMBL/GenBank/DDBJ whole genome shotgun (WGS) entry which is preliminary data.</text>
</comment>
<dbReference type="InterPro" id="IPR047789">
    <property type="entry name" value="CU044_5270-like"/>
</dbReference>
<reference evidence="3 4" key="1">
    <citation type="submission" date="2024-06" db="EMBL/GenBank/DDBJ databases">
        <title>The Natural Products Discovery Center: Release of the First 8490 Sequenced Strains for Exploring Actinobacteria Biosynthetic Diversity.</title>
        <authorList>
            <person name="Kalkreuter E."/>
            <person name="Kautsar S.A."/>
            <person name="Yang D."/>
            <person name="Bader C.D."/>
            <person name="Teijaro C.N."/>
            <person name="Fluegel L."/>
            <person name="Davis C.M."/>
            <person name="Simpson J.R."/>
            <person name="Lauterbach L."/>
            <person name="Steele A.D."/>
            <person name="Gui C."/>
            <person name="Meng S."/>
            <person name="Li G."/>
            <person name="Viehrig K."/>
            <person name="Ye F."/>
            <person name="Su P."/>
            <person name="Kiefer A.F."/>
            <person name="Nichols A."/>
            <person name="Cepeda A.J."/>
            <person name="Yan W."/>
            <person name="Fan B."/>
            <person name="Jiang Y."/>
            <person name="Adhikari A."/>
            <person name="Zheng C.-J."/>
            <person name="Schuster L."/>
            <person name="Cowan T.M."/>
            <person name="Smanski M.J."/>
            <person name="Chevrette M.G."/>
            <person name="De Carvalho L.P.S."/>
            <person name="Shen B."/>
        </authorList>
    </citation>
    <scope>NUCLEOTIDE SEQUENCE [LARGE SCALE GENOMIC DNA]</scope>
    <source>
        <strain evidence="3 4">NPDC000234</strain>
    </source>
</reference>